<dbReference type="SUPFAM" id="SSF49842">
    <property type="entry name" value="TNF-like"/>
    <property type="match status" value="1"/>
</dbReference>
<protein>
    <submittedName>
        <fullName evidence="8">Complement C1q-like protein 2 isoform X1</fullName>
    </submittedName>
</protein>
<evidence type="ECO:0000313" key="8">
    <source>
        <dbReference type="RefSeq" id="XP_028277034.1"/>
    </source>
</evidence>
<reference evidence="8" key="1">
    <citation type="submission" date="2025-08" db="UniProtKB">
        <authorList>
            <consortium name="RefSeq"/>
        </authorList>
    </citation>
    <scope>IDENTIFICATION</scope>
</reference>
<dbReference type="SMART" id="SM00110">
    <property type="entry name" value="C1Q"/>
    <property type="match status" value="1"/>
</dbReference>
<evidence type="ECO:0000313" key="7">
    <source>
        <dbReference type="Proteomes" id="UP000515145"/>
    </source>
</evidence>
<dbReference type="InterPro" id="IPR001073">
    <property type="entry name" value="C1q_dom"/>
</dbReference>
<feature type="coiled-coil region" evidence="4">
    <location>
        <begin position="46"/>
        <end position="133"/>
    </location>
</feature>
<dbReference type="Proteomes" id="UP000515145">
    <property type="component" value="Chromosome 14"/>
</dbReference>
<feature type="domain" description="C1q" evidence="6">
    <location>
        <begin position="127"/>
        <end position="264"/>
    </location>
</feature>
<dbReference type="Pfam" id="PF00386">
    <property type="entry name" value="C1q"/>
    <property type="match status" value="1"/>
</dbReference>
<dbReference type="OrthoDB" id="10070467at2759"/>
<name>A0A6P7JJ95_9TELE</name>
<dbReference type="PROSITE" id="PS50871">
    <property type="entry name" value="C1Q"/>
    <property type="match status" value="1"/>
</dbReference>
<keyword evidence="2" id="KW-0964">Secreted</keyword>
<dbReference type="GeneID" id="114445912"/>
<evidence type="ECO:0000256" key="1">
    <source>
        <dbReference type="ARBA" id="ARBA00004613"/>
    </source>
</evidence>
<keyword evidence="7" id="KW-1185">Reference proteome</keyword>
<evidence type="ECO:0000259" key="6">
    <source>
        <dbReference type="PROSITE" id="PS50871"/>
    </source>
</evidence>
<feature type="chain" id="PRO_5027836101" evidence="5">
    <location>
        <begin position="18"/>
        <end position="264"/>
    </location>
</feature>
<dbReference type="PANTHER" id="PTHR22923:SF102">
    <property type="entry name" value="CEREBELLIN 13-RELATED"/>
    <property type="match status" value="1"/>
</dbReference>
<proteinExistence type="predicted"/>
<feature type="signal peptide" evidence="5">
    <location>
        <begin position="1"/>
        <end position="17"/>
    </location>
</feature>
<dbReference type="InterPro" id="IPR008983">
    <property type="entry name" value="Tumour_necrosis_fac-like_dom"/>
</dbReference>
<gene>
    <name evidence="8" type="primary">LOC114445912</name>
</gene>
<accession>A0A6P7JJ95</accession>
<sequence length="264" mass="29822">MKTTVMFLLCLLAGSDSKNLTEAEKEVLAQQVEYLQPCPLDIQAVLREMAASLAVQKEEIKSLQRQNTENLEKQNTESTQLRKQLQEQVTNLEKQKTETDQLKQQLQEQVTNLEKQKTETDQLKQQLQAKQVAFSASLITEGSLTVGPFNTYTTVIFKHVVTNIGNAYSPHTGIFTAPVRGLYHFEWHLCGSGPDPTGAVLVRNSEHIFNAYEQQTSQHTTTSNGATLQLNPGDQVFVRLWQNCKLIDSYNHHNTFSGHLLFTM</sequence>
<comment type="subcellular location">
    <subcellularLocation>
        <location evidence="1">Secreted</location>
    </subcellularLocation>
</comment>
<evidence type="ECO:0000256" key="2">
    <source>
        <dbReference type="ARBA" id="ARBA00022525"/>
    </source>
</evidence>
<dbReference type="RefSeq" id="XP_028277034.1">
    <property type="nucleotide sequence ID" value="XM_028421233.1"/>
</dbReference>
<dbReference type="InParanoid" id="A0A6P7JJ95"/>
<keyword evidence="3 5" id="KW-0732">Signal</keyword>
<organism evidence="7 8">
    <name type="scientific">Parambassis ranga</name>
    <name type="common">Indian glassy fish</name>
    <dbReference type="NCBI Taxonomy" id="210632"/>
    <lineage>
        <taxon>Eukaryota</taxon>
        <taxon>Metazoa</taxon>
        <taxon>Chordata</taxon>
        <taxon>Craniata</taxon>
        <taxon>Vertebrata</taxon>
        <taxon>Euteleostomi</taxon>
        <taxon>Actinopterygii</taxon>
        <taxon>Neopterygii</taxon>
        <taxon>Teleostei</taxon>
        <taxon>Neoteleostei</taxon>
        <taxon>Acanthomorphata</taxon>
        <taxon>Ovalentaria</taxon>
        <taxon>Ambassidae</taxon>
        <taxon>Parambassis</taxon>
    </lineage>
</organism>
<dbReference type="PANTHER" id="PTHR22923">
    <property type="entry name" value="CEREBELLIN-RELATED"/>
    <property type="match status" value="1"/>
</dbReference>
<evidence type="ECO:0000256" key="3">
    <source>
        <dbReference type="ARBA" id="ARBA00022729"/>
    </source>
</evidence>
<dbReference type="InterPro" id="IPR050822">
    <property type="entry name" value="Cerebellin_Synaptic_Org"/>
</dbReference>
<evidence type="ECO:0000256" key="4">
    <source>
        <dbReference type="SAM" id="Coils"/>
    </source>
</evidence>
<dbReference type="PRINTS" id="PR00007">
    <property type="entry name" value="COMPLEMNTC1Q"/>
</dbReference>
<evidence type="ECO:0000256" key="5">
    <source>
        <dbReference type="SAM" id="SignalP"/>
    </source>
</evidence>
<keyword evidence="4" id="KW-0175">Coiled coil</keyword>
<dbReference type="AlphaFoldDB" id="A0A6P7JJ95"/>
<dbReference type="GO" id="GO:0005576">
    <property type="term" value="C:extracellular region"/>
    <property type="evidence" value="ECO:0007669"/>
    <property type="project" value="UniProtKB-SubCell"/>
</dbReference>
<dbReference type="Gene3D" id="2.60.120.40">
    <property type="match status" value="1"/>
</dbReference>